<organism evidence="5 6">
    <name type="scientific">Oedothorax gibbosus</name>
    <dbReference type="NCBI Taxonomy" id="931172"/>
    <lineage>
        <taxon>Eukaryota</taxon>
        <taxon>Metazoa</taxon>
        <taxon>Ecdysozoa</taxon>
        <taxon>Arthropoda</taxon>
        <taxon>Chelicerata</taxon>
        <taxon>Arachnida</taxon>
        <taxon>Araneae</taxon>
        <taxon>Araneomorphae</taxon>
        <taxon>Entelegynae</taxon>
        <taxon>Araneoidea</taxon>
        <taxon>Linyphiidae</taxon>
        <taxon>Erigoninae</taxon>
        <taxon>Oedothorax</taxon>
    </lineage>
</organism>
<dbReference type="Pfam" id="PF00078">
    <property type="entry name" value="RVT_1"/>
    <property type="match status" value="1"/>
</dbReference>
<dbReference type="PROSITE" id="PS50157">
    <property type="entry name" value="ZINC_FINGER_C2H2_2"/>
    <property type="match status" value="1"/>
</dbReference>
<feature type="region of interest" description="Disordered" evidence="2">
    <location>
        <begin position="110"/>
        <end position="135"/>
    </location>
</feature>
<feature type="region of interest" description="Disordered" evidence="2">
    <location>
        <begin position="33"/>
        <end position="97"/>
    </location>
</feature>
<feature type="compositionally biased region" description="Basic residues" evidence="2">
    <location>
        <begin position="451"/>
        <end position="460"/>
    </location>
</feature>
<dbReference type="GO" id="GO:0071897">
    <property type="term" value="P:DNA biosynthetic process"/>
    <property type="evidence" value="ECO:0007669"/>
    <property type="project" value="UniProtKB-ARBA"/>
</dbReference>
<feature type="compositionally biased region" description="Basic and acidic residues" evidence="2">
    <location>
        <begin position="723"/>
        <end position="738"/>
    </location>
</feature>
<evidence type="ECO:0008006" key="7">
    <source>
        <dbReference type="Google" id="ProtNLM"/>
    </source>
</evidence>
<feature type="region of interest" description="Disordered" evidence="2">
    <location>
        <begin position="887"/>
        <end position="906"/>
    </location>
</feature>
<feature type="region of interest" description="Disordered" evidence="2">
    <location>
        <begin position="198"/>
        <end position="223"/>
    </location>
</feature>
<dbReference type="InterPro" id="IPR013087">
    <property type="entry name" value="Znf_C2H2_type"/>
</dbReference>
<proteinExistence type="predicted"/>
<dbReference type="Proteomes" id="UP000827092">
    <property type="component" value="Unassembled WGS sequence"/>
</dbReference>
<dbReference type="CDD" id="cd01650">
    <property type="entry name" value="RT_nLTR_like"/>
    <property type="match status" value="1"/>
</dbReference>
<feature type="compositionally biased region" description="Low complexity" evidence="2">
    <location>
        <begin position="814"/>
        <end position="841"/>
    </location>
</feature>
<keyword evidence="1" id="KW-0863">Zinc-finger</keyword>
<feature type="domain" description="C2H2-type" evidence="3">
    <location>
        <begin position="247"/>
        <end position="274"/>
    </location>
</feature>
<gene>
    <name evidence="5" type="ORF">JTE90_013361</name>
</gene>
<feature type="compositionally biased region" description="Basic residues" evidence="2">
    <location>
        <begin position="785"/>
        <end position="794"/>
    </location>
</feature>
<dbReference type="InterPro" id="IPR043502">
    <property type="entry name" value="DNA/RNA_pol_sf"/>
</dbReference>
<dbReference type="PANTHER" id="PTHR19446">
    <property type="entry name" value="REVERSE TRANSCRIPTASES"/>
    <property type="match status" value="1"/>
</dbReference>
<feature type="domain" description="Reverse transcriptase" evidence="4">
    <location>
        <begin position="1021"/>
        <end position="1292"/>
    </location>
</feature>
<feature type="compositionally biased region" description="Basic and acidic residues" evidence="2">
    <location>
        <begin position="198"/>
        <end position="209"/>
    </location>
</feature>
<dbReference type="SMART" id="SM00355">
    <property type="entry name" value="ZnF_C2H2"/>
    <property type="match status" value="5"/>
</dbReference>
<reference evidence="5 6" key="1">
    <citation type="journal article" date="2022" name="Nat. Ecol. Evol.">
        <title>A masculinizing supergene underlies an exaggerated male reproductive morph in a spider.</title>
        <authorList>
            <person name="Hendrickx F."/>
            <person name="De Corte Z."/>
            <person name="Sonet G."/>
            <person name="Van Belleghem S.M."/>
            <person name="Kostlbacher S."/>
            <person name="Vangestel C."/>
        </authorList>
    </citation>
    <scope>NUCLEOTIDE SEQUENCE [LARGE SCALE GENOMIC DNA]</scope>
    <source>
        <strain evidence="5">W744_W776</strain>
    </source>
</reference>
<evidence type="ECO:0000259" key="3">
    <source>
        <dbReference type="PROSITE" id="PS50157"/>
    </source>
</evidence>
<keyword evidence="6" id="KW-1185">Reference proteome</keyword>
<keyword evidence="1" id="KW-0862">Zinc</keyword>
<evidence type="ECO:0000313" key="6">
    <source>
        <dbReference type="Proteomes" id="UP000827092"/>
    </source>
</evidence>
<dbReference type="PROSITE" id="PS00028">
    <property type="entry name" value="ZINC_FINGER_C2H2_1"/>
    <property type="match status" value="2"/>
</dbReference>
<dbReference type="SUPFAM" id="SSF56672">
    <property type="entry name" value="DNA/RNA polymerases"/>
    <property type="match status" value="1"/>
</dbReference>
<feature type="region of interest" description="Disordered" evidence="2">
    <location>
        <begin position="264"/>
        <end position="299"/>
    </location>
</feature>
<name>A0AAV6TV36_9ARAC</name>
<evidence type="ECO:0000259" key="4">
    <source>
        <dbReference type="PROSITE" id="PS50878"/>
    </source>
</evidence>
<comment type="caution">
    <text evidence="5">The sequence shown here is derived from an EMBL/GenBank/DDBJ whole genome shotgun (WGS) entry which is preliminary data.</text>
</comment>
<protein>
    <recommendedName>
        <fullName evidence="7">Reverse transcriptase</fullName>
    </recommendedName>
</protein>
<keyword evidence="1" id="KW-0479">Metal-binding</keyword>
<dbReference type="Gene3D" id="3.30.70.270">
    <property type="match status" value="1"/>
</dbReference>
<feature type="compositionally biased region" description="Polar residues" evidence="2">
    <location>
        <begin position="469"/>
        <end position="478"/>
    </location>
</feature>
<feature type="region of interest" description="Disordered" evidence="2">
    <location>
        <begin position="691"/>
        <end position="847"/>
    </location>
</feature>
<feature type="compositionally biased region" description="Polar residues" evidence="2">
    <location>
        <begin position="265"/>
        <end position="290"/>
    </location>
</feature>
<dbReference type="GO" id="GO:0008270">
    <property type="term" value="F:zinc ion binding"/>
    <property type="evidence" value="ECO:0007669"/>
    <property type="project" value="UniProtKB-KW"/>
</dbReference>
<dbReference type="InterPro" id="IPR043128">
    <property type="entry name" value="Rev_trsase/Diguanyl_cyclase"/>
</dbReference>
<feature type="compositionally biased region" description="Polar residues" evidence="2">
    <location>
        <begin position="526"/>
        <end position="539"/>
    </location>
</feature>
<accession>A0AAV6TV36</accession>
<dbReference type="InterPro" id="IPR000477">
    <property type="entry name" value="RT_dom"/>
</dbReference>
<feature type="compositionally biased region" description="Pro residues" evidence="2">
    <location>
        <begin position="802"/>
        <end position="813"/>
    </location>
</feature>
<evidence type="ECO:0000256" key="1">
    <source>
        <dbReference type="PROSITE-ProRule" id="PRU00042"/>
    </source>
</evidence>
<feature type="compositionally biased region" description="Polar residues" evidence="2">
    <location>
        <begin position="762"/>
        <end position="776"/>
    </location>
</feature>
<feature type="compositionally biased region" description="Pro residues" evidence="2">
    <location>
        <begin position="211"/>
        <end position="223"/>
    </location>
</feature>
<dbReference type="PROSITE" id="PS50878">
    <property type="entry name" value="RT_POL"/>
    <property type="match status" value="1"/>
</dbReference>
<feature type="region of interest" description="Disordered" evidence="2">
    <location>
        <begin position="430"/>
        <end position="580"/>
    </location>
</feature>
<evidence type="ECO:0000256" key="2">
    <source>
        <dbReference type="SAM" id="MobiDB-lite"/>
    </source>
</evidence>
<sequence length="1724" mass="191713">MSAIPPATPPVAARTRGKTLVTATDNCASFVTPPLPTSSEIDALLAPPSPQCPSPNVDPDPVATTAPPEPSGPLDVLPRSTSPSVSPPLDPSWSLTFSPSLTQRATYTRVKTPSQNHHTLIPPTKDNTERSIDDQIPPPPKQQNPIVVHLSSSPFDVPPPPVPDEVWTCGFCEAHFPSRTECDTHLAELHILSQEREEFSPPKMTEHPELPTSPSPRSSPPVPTLVDLDNALFNIFNTPLPPKTKLFRCHMCGLQFDMPQKLRSHSLSHQTTPSLSIPIQLPTTPTTNAEAPSPSSPSTDMGIATPAACSTLPPPPATNSSVTTLPFNRKDLPVSVTCLDPPPPPANKIDDLPTRPQVVPTPINCPTCKAGPFANYKLRDLHVEFTHTRRSPRVVIQKEKIYTSSHTVPPSNGPDPGCAVLCNGPPKAPAFPKNPALPGPRISMPNPQVRPRGKTGRPRGRPPAARPPDNTTRMQDVSQDGIPGFNLSPTLISDHDPPKTPRPSPFAIRSEGIPHPTTDPPVLDETQVSLPASPASSQDLFLPRQPNLKNSNKRQPRSEPPPIGNKRNDPASIPNGPTRINDTLHLSFPISPALKCTEEDCTCAPFHAACWTASKQSLIRHLSAFHGILINNTEKWCRLCHCRTPSKVSEHSCFLTQPHVTPLDTCLRFKCGTCTFSSNTKRGLTNHIASHKRNLATPDVTLPQKANNRSRQPRKLITAAQKRASEDPAWRSRHRPDETDNLSTSNRFQSLADLPDDDHHSPNLNSLEAGSPQSNIPRAFAHPSRPFRRRKKPATRTTPLNDTPPSPSPPLPPSNDSLIPPSEDAPDPVDIISSPDIPPETSTDDSEDFPLQEFEDVLADIHDNRDDHLAWEYFERIVENITSEIGQNAGLPPNSDQPPSFTPKHVDTSNCRVIQRLYRRNRRRAIRLIVEGEASRCHIPAADITRHFSSVFAERSLNEAVLSDSFPTNHPSIDMSPFSPAEIRGRLHRFENSAPGPDRLSYEHLKLADPDCKIIAKIFNFCLYKKRIPTAWKKSKTILIHKKGDENDLNNWRPISLCNSLYKLYTGCLSSRLVNWITDFEILSPCQKGFLPFDGVFEHRFVLNHALTMTKRNKDDICLAQIDLTNAFGSIPHQAINVALQEAGAGPHFREIIVDLYSNSTTEFFAGDGLTEPISISAGVRQGCPISGILFNIVIDPVLRKLQRDREDFHVLAFADDISIIESSPEQLQTQLDLLSTLLNDLSLHINPNKCASFHLSGATPVGARDSIFLVNETPIPSLKDGEESSFLGTPVGFRLAVPLNNLRDFMLLGERIAKSKLAPWQRIDALKTFFFPAFVFQMRTEQLSKGDMKVVDDFIRPLIKDTLYVDESAANEYLYGSSKMGLLGIPRLADEVDIMMIDNAFKLLSSKDIRIHELAWEDILDNITTRTGLDPSPSLIEKYLNGTQDEEGFRHTSCPYASTWSRARAASTRLGVTWRCREYGDLELHIDDKVLTKSDRKKICQTLKESLRNCWANDLIAKPSQGAAIEVTTRHKASSHFLRSGDFTTFADWRFIHKERLNLLRLNGNTPWDDCISQCRRCNAPVESTLHVLSLCKPNMGRRTTRHNAIVERIHHAKRRDWQVLSKNQVLGNDRLRPDLVLVKGSQEAIILDVTVPYENRYQAFINARNEKTRKYANIAALLAENYKKKHIIGHIPQETRLHQQNAILASTEPENSRDNNNVRPSR</sequence>
<feature type="compositionally biased region" description="Pro residues" evidence="2">
    <location>
        <begin position="47"/>
        <end position="58"/>
    </location>
</feature>
<evidence type="ECO:0000313" key="5">
    <source>
        <dbReference type="EMBL" id="KAG8175810.1"/>
    </source>
</evidence>
<dbReference type="EMBL" id="JAFNEN010000948">
    <property type="protein sequence ID" value="KAG8175810.1"/>
    <property type="molecule type" value="Genomic_DNA"/>
</dbReference>